<feature type="region of interest" description="Disordered" evidence="1">
    <location>
        <begin position="132"/>
        <end position="171"/>
    </location>
</feature>
<proteinExistence type="predicted"/>
<protein>
    <submittedName>
        <fullName evidence="2">Uncharacterized protein</fullName>
    </submittedName>
</protein>
<name>A0A1Y2CKM8_9BASI</name>
<feature type="compositionally biased region" description="Basic and acidic residues" evidence="1">
    <location>
        <begin position="35"/>
        <end position="44"/>
    </location>
</feature>
<feature type="compositionally biased region" description="Low complexity" evidence="1">
    <location>
        <begin position="136"/>
        <end position="147"/>
    </location>
</feature>
<evidence type="ECO:0000313" key="3">
    <source>
        <dbReference type="Proteomes" id="UP000193467"/>
    </source>
</evidence>
<gene>
    <name evidence="2" type="ORF">BCR35DRAFT_27697</name>
</gene>
<organism evidence="2 3">
    <name type="scientific">Leucosporidium creatinivorum</name>
    <dbReference type="NCBI Taxonomy" id="106004"/>
    <lineage>
        <taxon>Eukaryota</taxon>
        <taxon>Fungi</taxon>
        <taxon>Dikarya</taxon>
        <taxon>Basidiomycota</taxon>
        <taxon>Pucciniomycotina</taxon>
        <taxon>Microbotryomycetes</taxon>
        <taxon>Leucosporidiales</taxon>
        <taxon>Leucosporidium</taxon>
    </lineage>
</organism>
<feature type="compositionally biased region" description="Low complexity" evidence="1">
    <location>
        <begin position="49"/>
        <end position="60"/>
    </location>
</feature>
<evidence type="ECO:0000313" key="2">
    <source>
        <dbReference type="EMBL" id="ORY47578.1"/>
    </source>
</evidence>
<feature type="compositionally biased region" description="Polar residues" evidence="1">
    <location>
        <begin position="148"/>
        <end position="171"/>
    </location>
</feature>
<keyword evidence="3" id="KW-1185">Reference proteome</keyword>
<accession>A0A1Y2CKM8</accession>
<sequence length="261" mass="28828">MSCPHRSRHCHRRGWWDPFVELADDQASSSCRLPPPDRARRRAESSCGPSSHPYHPPASSRRLHQRGKRGQDLVAIQSDSPSRTLRRTSAARLTGIGRIRSPIRRFLMLNMLFARILRVRSRTTTFLAPTLGRRASLSSRPNTSSTSHQDPGTTPRWNRSRPTFTSVPSTSISSARSSCFANRVITSHPSSSTPLSLILPTCRKALPPFSTSSGSRSSHPKSCSNTDGWICSTDKQGTRCLLRVTSAGRSKLSLVSTRAGR</sequence>
<dbReference type="InParanoid" id="A0A1Y2CKM8"/>
<dbReference type="AlphaFoldDB" id="A0A1Y2CKM8"/>
<dbReference type="EMBL" id="MCGR01000116">
    <property type="protein sequence ID" value="ORY47578.1"/>
    <property type="molecule type" value="Genomic_DNA"/>
</dbReference>
<comment type="caution">
    <text evidence="2">The sequence shown here is derived from an EMBL/GenBank/DDBJ whole genome shotgun (WGS) entry which is preliminary data.</text>
</comment>
<evidence type="ECO:0000256" key="1">
    <source>
        <dbReference type="SAM" id="MobiDB-lite"/>
    </source>
</evidence>
<dbReference type="Proteomes" id="UP000193467">
    <property type="component" value="Unassembled WGS sequence"/>
</dbReference>
<feature type="region of interest" description="Disordered" evidence="1">
    <location>
        <begin position="26"/>
        <end position="71"/>
    </location>
</feature>
<reference evidence="2 3" key="1">
    <citation type="submission" date="2016-07" db="EMBL/GenBank/DDBJ databases">
        <title>Pervasive Adenine N6-methylation of Active Genes in Fungi.</title>
        <authorList>
            <consortium name="DOE Joint Genome Institute"/>
            <person name="Mondo S.J."/>
            <person name="Dannebaum R.O."/>
            <person name="Kuo R.C."/>
            <person name="Labutti K."/>
            <person name="Haridas S."/>
            <person name="Kuo A."/>
            <person name="Salamov A."/>
            <person name="Ahrendt S.R."/>
            <person name="Lipzen A."/>
            <person name="Sullivan W."/>
            <person name="Andreopoulos W.B."/>
            <person name="Clum A."/>
            <person name="Lindquist E."/>
            <person name="Daum C."/>
            <person name="Ramamoorthy G.K."/>
            <person name="Gryganskyi A."/>
            <person name="Culley D."/>
            <person name="Magnuson J.K."/>
            <person name="James T.Y."/>
            <person name="O'Malley M.A."/>
            <person name="Stajich J.E."/>
            <person name="Spatafora J.W."/>
            <person name="Visel A."/>
            <person name="Grigoriev I.V."/>
        </authorList>
    </citation>
    <scope>NUCLEOTIDE SEQUENCE [LARGE SCALE GENOMIC DNA]</scope>
    <source>
        <strain evidence="2 3">62-1032</strain>
    </source>
</reference>